<dbReference type="InterPro" id="IPR001972">
    <property type="entry name" value="Stomatin_HflK_fam"/>
</dbReference>
<dbReference type="Gene3D" id="3.30.479.30">
    <property type="entry name" value="Band 7 domain"/>
    <property type="match status" value="1"/>
</dbReference>
<name>A0ABQ1HD97_9GAMM</name>
<dbReference type="CDD" id="cd03404">
    <property type="entry name" value="SPFH_HflK"/>
    <property type="match status" value="1"/>
</dbReference>
<feature type="domain" description="Band 7" evidence="8">
    <location>
        <begin position="74"/>
        <end position="234"/>
    </location>
</feature>
<sequence>MREQAMAWNQPGKGNQDPWKGKDPGNEVEAFVNRLKGMFGGGGGGNRGRGSNSSGGFNPVPWIIGLFGIWLVFNSFKLMDERQRGVVLRFGEFNRIMMPGPNFKWPWPIESVYVVPATEVVEITDQVRVLTQDENLIDIKFNVQFSRTDPRTFLFGSVNPEQTLKDSAESAVREVVGRNTMDTVLFDRAQLVIAAQERLQESLDFYQTGLTVINFNLQDARPPEEVKQAFDDAIAAREDKDRIQNEARAYASKVVPEARGVAARMRTEAEGYRAQAIARAEGDAERFTLLVDEYRKAPEVTRKRLYLETMQEVLSANPKVIAGEDNILYLPLGGETNRTRIPTEAPVLRLPATQAASEPEPETRDTRRQGGR</sequence>
<dbReference type="InterPro" id="IPR010201">
    <property type="entry name" value="HflK"/>
</dbReference>
<dbReference type="NCBIfam" id="TIGR01933">
    <property type="entry name" value="hflK"/>
    <property type="match status" value="1"/>
</dbReference>
<dbReference type="EMBL" id="BMKC01000001">
    <property type="protein sequence ID" value="GGA70530.1"/>
    <property type="molecule type" value="Genomic_DNA"/>
</dbReference>
<feature type="region of interest" description="Disordered" evidence="7">
    <location>
        <begin position="1"/>
        <end position="26"/>
    </location>
</feature>
<evidence type="ECO:0000256" key="6">
    <source>
        <dbReference type="RuleBase" id="RU364113"/>
    </source>
</evidence>
<feature type="transmembrane region" description="Helical" evidence="6">
    <location>
        <begin position="60"/>
        <end position="79"/>
    </location>
</feature>
<reference evidence="10" key="1">
    <citation type="journal article" date="2019" name="Int. J. Syst. Evol. Microbiol.">
        <title>The Global Catalogue of Microorganisms (GCM) 10K type strain sequencing project: providing services to taxonomists for standard genome sequencing and annotation.</title>
        <authorList>
            <consortium name="The Broad Institute Genomics Platform"/>
            <consortium name="The Broad Institute Genome Sequencing Center for Infectious Disease"/>
            <person name="Wu L."/>
            <person name="Ma J."/>
        </authorList>
    </citation>
    <scope>NUCLEOTIDE SEQUENCE [LARGE SCALE GENOMIC DNA]</scope>
    <source>
        <strain evidence="10">CGMCC 1.15905</strain>
    </source>
</reference>
<dbReference type="InterPro" id="IPR001107">
    <property type="entry name" value="Band_7"/>
</dbReference>
<dbReference type="Pfam" id="PF01145">
    <property type="entry name" value="Band_7"/>
    <property type="match status" value="1"/>
</dbReference>
<evidence type="ECO:0000313" key="9">
    <source>
        <dbReference type="EMBL" id="GGA70530.1"/>
    </source>
</evidence>
<feature type="region of interest" description="Disordered" evidence="7">
    <location>
        <begin position="336"/>
        <end position="372"/>
    </location>
</feature>
<dbReference type="Proteomes" id="UP000623419">
    <property type="component" value="Unassembled WGS sequence"/>
</dbReference>
<comment type="subcellular location">
    <subcellularLocation>
        <location evidence="1">Membrane</location>
        <topology evidence="1">Single-pass membrane protein</topology>
    </subcellularLocation>
</comment>
<keyword evidence="3 6" id="KW-0812">Transmembrane</keyword>
<evidence type="ECO:0000256" key="3">
    <source>
        <dbReference type="ARBA" id="ARBA00022692"/>
    </source>
</evidence>
<comment type="function">
    <text evidence="6">HflC and HflK could encode or regulate a protease.</text>
</comment>
<dbReference type="InterPro" id="IPR050710">
    <property type="entry name" value="Band7/mec-2_domain"/>
</dbReference>
<keyword evidence="4 6" id="KW-1133">Transmembrane helix</keyword>
<evidence type="ECO:0000256" key="5">
    <source>
        <dbReference type="ARBA" id="ARBA00023136"/>
    </source>
</evidence>
<keyword evidence="10" id="KW-1185">Reference proteome</keyword>
<evidence type="ECO:0000256" key="2">
    <source>
        <dbReference type="ARBA" id="ARBA00006971"/>
    </source>
</evidence>
<evidence type="ECO:0000256" key="7">
    <source>
        <dbReference type="SAM" id="MobiDB-lite"/>
    </source>
</evidence>
<protein>
    <recommendedName>
        <fullName evidence="6">Protein HflK</fullName>
    </recommendedName>
</protein>
<comment type="caution">
    <text evidence="9">The sequence shown here is derived from an EMBL/GenBank/DDBJ whole genome shotgun (WGS) entry which is preliminary data.</text>
</comment>
<dbReference type="SUPFAM" id="SSF117892">
    <property type="entry name" value="Band 7/SPFH domain"/>
    <property type="match status" value="1"/>
</dbReference>
<accession>A0ABQ1HD97</accession>
<evidence type="ECO:0000256" key="1">
    <source>
        <dbReference type="ARBA" id="ARBA00004167"/>
    </source>
</evidence>
<proteinExistence type="inferred from homology"/>
<dbReference type="PRINTS" id="PR00721">
    <property type="entry name" value="STOMATIN"/>
</dbReference>
<evidence type="ECO:0000256" key="4">
    <source>
        <dbReference type="ARBA" id="ARBA00022989"/>
    </source>
</evidence>
<keyword evidence="5 6" id="KW-0472">Membrane</keyword>
<dbReference type="SMART" id="SM00244">
    <property type="entry name" value="PHB"/>
    <property type="match status" value="1"/>
</dbReference>
<evidence type="ECO:0000313" key="10">
    <source>
        <dbReference type="Proteomes" id="UP000623419"/>
    </source>
</evidence>
<feature type="compositionally biased region" description="Basic and acidic residues" evidence="7">
    <location>
        <begin position="361"/>
        <end position="372"/>
    </location>
</feature>
<evidence type="ECO:0000259" key="8">
    <source>
        <dbReference type="SMART" id="SM00244"/>
    </source>
</evidence>
<dbReference type="InterPro" id="IPR036013">
    <property type="entry name" value="Band_7/SPFH_dom_sf"/>
</dbReference>
<comment type="subunit">
    <text evidence="6">HflC and HflK may interact to form a multimeric complex.</text>
</comment>
<comment type="similarity">
    <text evidence="2 6">Belongs to the band 7/mec-2 family. HflK subfamily.</text>
</comment>
<dbReference type="PANTHER" id="PTHR43327">
    <property type="entry name" value="STOMATIN-LIKE PROTEIN 2, MITOCHONDRIAL"/>
    <property type="match status" value="1"/>
</dbReference>
<dbReference type="PANTHER" id="PTHR43327:SF2">
    <property type="entry name" value="MODULATOR OF FTSH PROTEASE HFLK"/>
    <property type="match status" value="1"/>
</dbReference>
<gene>
    <name evidence="9" type="primary">hflK</name>
    <name evidence="9" type="ORF">GCM10011521_05850</name>
</gene>
<organism evidence="9 10">
    <name type="scientific">Arenimonas soli</name>
    <dbReference type="NCBI Taxonomy" id="2269504"/>
    <lineage>
        <taxon>Bacteria</taxon>
        <taxon>Pseudomonadati</taxon>
        <taxon>Pseudomonadota</taxon>
        <taxon>Gammaproteobacteria</taxon>
        <taxon>Lysobacterales</taxon>
        <taxon>Lysobacteraceae</taxon>
        <taxon>Arenimonas</taxon>
    </lineage>
</organism>